<dbReference type="Pfam" id="PF00924">
    <property type="entry name" value="MS_channel_2nd"/>
    <property type="match status" value="1"/>
</dbReference>
<dbReference type="InterPro" id="IPR023408">
    <property type="entry name" value="MscS_beta-dom_sf"/>
</dbReference>
<dbReference type="PANTHER" id="PTHR30347">
    <property type="entry name" value="POTASSIUM CHANNEL RELATED"/>
    <property type="match status" value="1"/>
</dbReference>
<feature type="domain" description="Mechanosensitive ion channel MscS" evidence="8">
    <location>
        <begin position="623"/>
        <end position="689"/>
    </location>
</feature>
<comment type="caution">
    <text evidence="11">The sequence shown here is derived from an EMBL/GenBank/DDBJ whole genome shotgun (WGS) entry which is preliminary data.</text>
</comment>
<dbReference type="Proteomes" id="UP001142592">
    <property type="component" value="Unassembled WGS sequence"/>
</dbReference>
<dbReference type="Pfam" id="PF21088">
    <property type="entry name" value="MS_channel_1st"/>
    <property type="match status" value="1"/>
</dbReference>
<dbReference type="Gene3D" id="2.30.30.60">
    <property type="match status" value="1"/>
</dbReference>
<evidence type="ECO:0000256" key="4">
    <source>
        <dbReference type="ARBA" id="ARBA00022692"/>
    </source>
</evidence>
<dbReference type="GO" id="GO:0008381">
    <property type="term" value="F:mechanosensitive monoatomic ion channel activity"/>
    <property type="evidence" value="ECO:0007669"/>
    <property type="project" value="UniProtKB-ARBA"/>
</dbReference>
<feature type="transmembrane region" description="Helical" evidence="7">
    <location>
        <begin position="581"/>
        <end position="602"/>
    </location>
</feature>
<keyword evidence="5 7" id="KW-1133">Transmembrane helix</keyword>
<evidence type="ECO:0000259" key="10">
    <source>
        <dbReference type="Pfam" id="PF21088"/>
    </source>
</evidence>
<feature type="transmembrane region" description="Helical" evidence="7">
    <location>
        <begin position="531"/>
        <end position="550"/>
    </location>
</feature>
<dbReference type="InterPro" id="IPR010920">
    <property type="entry name" value="LSM_dom_sf"/>
</dbReference>
<keyword evidence="3" id="KW-1003">Cell membrane</keyword>
<dbReference type="InterPro" id="IPR049278">
    <property type="entry name" value="MS_channel_C"/>
</dbReference>
<dbReference type="SUPFAM" id="SSF82689">
    <property type="entry name" value="Mechanosensitive channel protein MscS (YggB), C-terminal domain"/>
    <property type="match status" value="1"/>
</dbReference>
<dbReference type="GO" id="GO:0005886">
    <property type="term" value="C:plasma membrane"/>
    <property type="evidence" value="ECO:0007669"/>
    <property type="project" value="UniProtKB-SubCell"/>
</dbReference>
<feature type="transmembrane region" description="Helical" evidence="7">
    <location>
        <begin position="440"/>
        <end position="462"/>
    </location>
</feature>
<organism evidence="11 12">
    <name type="scientific">Pedobacter agri</name>
    <dbReference type="NCBI Taxonomy" id="454586"/>
    <lineage>
        <taxon>Bacteria</taxon>
        <taxon>Pseudomonadati</taxon>
        <taxon>Bacteroidota</taxon>
        <taxon>Sphingobacteriia</taxon>
        <taxon>Sphingobacteriales</taxon>
        <taxon>Sphingobacteriaceae</taxon>
        <taxon>Pedobacter</taxon>
    </lineage>
</organism>
<evidence type="ECO:0000313" key="11">
    <source>
        <dbReference type="EMBL" id="MCX3265054.1"/>
    </source>
</evidence>
<dbReference type="RefSeq" id="WP_266269092.1">
    <property type="nucleotide sequence ID" value="NZ_JAPJUH010000003.1"/>
</dbReference>
<evidence type="ECO:0000259" key="9">
    <source>
        <dbReference type="Pfam" id="PF21082"/>
    </source>
</evidence>
<proteinExistence type="inferred from homology"/>
<feature type="domain" description="Mechanosensitive ion channel MscS C-terminal" evidence="9">
    <location>
        <begin position="702"/>
        <end position="779"/>
    </location>
</feature>
<keyword evidence="4 7" id="KW-0812">Transmembrane</keyword>
<dbReference type="InterPro" id="IPR011066">
    <property type="entry name" value="MscS_channel_C_sf"/>
</dbReference>
<evidence type="ECO:0000256" key="1">
    <source>
        <dbReference type="ARBA" id="ARBA00004651"/>
    </source>
</evidence>
<dbReference type="EMBL" id="JAPJUH010000003">
    <property type="protein sequence ID" value="MCX3265054.1"/>
    <property type="molecule type" value="Genomic_DNA"/>
</dbReference>
<dbReference type="SUPFAM" id="SSF82861">
    <property type="entry name" value="Mechanosensitive channel protein MscS (YggB), transmembrane region"/>
    <property type="match status" value="1"/>
</dbReference>
<dbReference type="InterPro" id="IPR052702">
    <property type="entry name" value="MscS-like_channel"/>
</dbReference>
<dbReference type="Gene3D" id="1.10.287.1260">
    <property type="match status" value="1"/>
</dbReference>
<evidence type="ECO:0000256" key="5">
    <source>
        <dbReference type="ARBA" id="ARBA00022989"/>
    </source>
</evidence>
<evidence type="ECO:0000256" key="6">
    <source>
        <dbReference type="ARBA" id="ARBA00023136"/>
    </source>
</evidence>
<keyword evidence="12" id="KW-1185">Reference proteome</keyword>
<evidence type="ECO:0000313" key="12">
    <source>
        <dbReference type="Proteomes" id="UP001142592"/>
    </source>
</evidence>
<dbReference type="AlphaFoldDB" id="A0A9X3DCE7"/>
<name>A0A9X3DCE7_9SPHI</name>
<reference evidence="11" key="1">
    <citation type="submission" date="2022-11" db="EMBL/GenBank/DDBJ databases">
        <authorList>
            <person name="Graham C."/>
            <person name="Newman J.D."/>
        </authorList>
    </citation>
    <scope>NUCLEOTIDE SEQUENCE</scope>
    <source>
        <strain evidence="11">DSM 19486</strain>
    </source>
</reference>
<evidence type="ECO:0000256" key="2">
    <source>
        <dbReference type="ARBA" id="ARBA00008017"/>
    </source>
</evidence>
<sequence length="781" mass="86939">MYNFPLLYVRSVFILIFSMLIFTGSVRSQDSLKRAKDSIQVIPDTLLFRIQTAQAAITEVNAANKKGYGVLEVQERLSMLASSIASVRRDLNTGKQSTENRSLMSYKLILKDVQTELSSLSGRLMKSNSELQRMSQQVVDLSADSLLLIDDQDAQKALYKPQLSQIKLRLQDVGEVTGKNLSKVGELLAKASSMGIEVNDLQVALDEQLEKSGRIAANREVPYIWAAPWNLFSLSQISARLSDAFFGQGEILQYFLNSTWDTCLMVLILVAIFFVWVHRNFITSRRLSVKRKIGEIKFDYLRAYPVMASTIVLLCILPVFQPDAPSIYIELVQLVLMVVITIHLRKVLSKKALNTWFLILGAFIFLIFSSSLISEAFLPRIILLSIHLLFLLLGIKMYRSVKIPQFPKRFFKIATAVLVFMTGLAIILNIFGRISLAKAFGLAGVISLTQIISLAVFAQVMIDALELQIKISACNKGFFSRLNPDTLKSKFKKVLAIFSFIIWLMVLFNNLGMTSGITSLMNTLLSKERTFGSIHFSLGNVVFFVVIIYISNKLQKHVPILFGEQRISFDGASDHKGSKVALFRLIIIVIGLLLAFTASGLPMDKLTVVLGALGVGIGLGMQNIVNNFVSGIILIFEKPFRIGDYVELADKKGKVQDIGIRSSKLLTPQGSEVIIPNGDLLSGRLVNWTLSNDYLKSELLFKVGSSVDMQQLQEIIAEVIKGSAHTVTNLPPEILVNNLAADSIELKILVWINNVYVEAAFKSDTLLRLMTAFQQAGIKLV</sequence>
<feature type="transmembrane region" description="Helical" evidence="7">
    <location>
        <begin position="494"/>
        <end position="511"/>
    </location>
</feature>
<comment type="similarity">
    <text evidence="2">Belongs to the MscS (TC 1.A.23) family.</text>
</comment>
<feature type="domain" description="Mechanosensitive ion channel transmembrane helices 2/3" evidence="10">
    <location>
        <begin position="582"/>
        <end position="622"/>
    </location>
</feature>
<dbReference type="InterPro" id="IPR011014">
    <property type="entry name" value="MscS_channel_TM-2"/>
</dbReference>
<keyword evidence="6 7" id="KW-0472">Membrane</keyword>
<feature type="transmembrane region" description="Helical" evidence="7">
    <location>
        <begin position="380"/>
        <end position="398"/>
    </location>
</feature>
<protein>
    <submittedName>
        <fullName evidence="11">Mechanosensitive ion channel</fullName>
    </submittedName>
</protein>
<dbReference type="Pfam" id="PF21082">
    <property type="entry name" value="MS_channel_3rd"/>
    <property type="match status" value="1"/>
</dbReference>
<feature type="transmembrane region" description="Helical" evidence="7">
    <location>
        <begin position="259"/>
        <end position="279"/>
    </location>
</feature>
<dbReference type="PANTHER" id="PTHR30347:SF1">
    <property type="entry name" value="MECHANOSENSITIVE CHANNEL MSCK"/>
    <property type="match status" value="1"/>
</dbReference>
<comment type="subcellular location">
    <subcellularLocation>
        <location evidence="1">Cell membrane</location>
        <topology evidence="1">Multi-pass membrane protein</topology>
    </subcellularLocation>
</comment>
<feature type="transmembrane region" description="Helical" evidence="7">
    <location>
        <begin position="6"/>
        <end position="26"/>
    </location>
</feature>
<evidence type="ECO:0000256" key="3">
    <source>
        <dbReference type="ARBA" id="ARBA00022475"/>
    </source>
</evidence>
<dbReference type="Gene3D" id="3.30.70.100">
    <property type="match status" value="1"/>
</dbReference>
<accession>A0A9X3DCE7</accession>
<feature type="transmembrane region" description="Helical" evidence="7">
    <location>
        <begin position="300"/>
        <end position="320"/>
    </location>
</feature>
<feature type="transmembrane region" description="Helical" evidence="7">
    <location>
        <begin position="356"/>
        <end position="374"/>
    </location>
</feature>
<dbReference type="InterPro" id="IPR006685">
    <property type="entry name" value="MscS_channel_2nd"/>
</dbReference>
<evidence type="ECO:0000259" key="8">
    <source>
        <dbReference type="Pfam" id="PF00924"/>
    </source>
</evidence>
<evidence type="ECO:0000256" key="7">
    <source>
        <dbReference type="SAM" id="Phobius"/>
    </source>
</evidence>
<dbReference type="InterPro" id="IPR049142">
    <property type="entry name" value="MS_channel_1st"/>
</dbReference>
<dbReference type="SUPFAM" id="SSF50182">
    <property type="entry name" value="Sm-like ribonucleoproteins"/>
    <property type="match status" value="1"/>
</dbReference>
<gene>
    <name evidence="11" type="ORF">OQZ29_09870</name>
</gene>
<feature type="transmembrane region" description="Helical" evidence="7">
    <location>
        <begin position="410"/>
        <end position="434"/>
    </location>
</feature>
<feature type="transmembrane region" description="Helical" evidence="7">
    <location>
        <begin position="608"/>
        <end position="636"/>
    </location>
</feature>